<dbReference type="InterPro" id="IPR045869">
    <property type="entry name" value="Arna-like_SDR_e"/>
</dbReference>
<dbReference type="EMBL" id="JANUGX010000022">
    <property type="protein sequence ID" value="MCS0591022.1"/>
    <property type="molecule type" value="Genomic_DNA"/>
</dbReference>
<dbReference type="InterPro" id="IPR036291">
    <property type="entry name" value="NAD(P)-bd_dom_sf"/>
</dbReference>
<dbReference type="NCBIfam" id="NF008872">
    <property type="entry name" value="PRK11908.1"/>
    <property type="match status" value="1"/>
</dbReference>
<keyword evidence="1" id="KW-0520">NAD</keyword>
<dbReference type="InterPro" id="IPR001509">
    <property type="entry name" value="Epimerase_deHydtase"/>
</dbReference>
<gene>
    <name evidence="3" type="ORF">NX782_17675</name>
</gene>
<evidence type="ECO:0000256" key="1">
    <source>
        <dbReference type="ARBA" id="ARBA00023027"/>
    </source>
</evidence>
<dbReference type="RefSeq" id="WP_258846796.1">
    <property type="nucleotide sequence ID" value="NZ_JANUGX010000022.1"/>
</dbReference>
<dbReference type="Pfam" id="PF01370">
    <property type="entry name" value="Epimerase"/>
    <property type="match status" value="1"/>
</dbReference>
<dbReference type="PANTHER" id="PTHR43245">
    <property type="entry name" value="BIFUNCTIONAL POLYMYXIN RESISTANCE PROTEIN ARNA"/>
    <property type="match status" value="1"/>
</dbReference>
<reference evidence="3 4" key="1">
    <citation type="submission" date="2022-08" db="EMBL/GenBank/DDBJ databases">
        <title>Reclassification of Massilia species as members of the genera Telluria, Duganella, Pseudoduganella, Mokoshia gen. nov. and Zemynaea gen. nov. using orthogonal and non-orthogonal genome-based approaches.</title>
        <authorList>
            <person name="Bowman J.P."/>
        </authorList>
    </citation>
    <scope>NUCLEOTIDE SEQUENCE [LARGE SCALE GENOMIC DNA]</scope>
    <source>
        <strain evidence="3 4">LMG 28164</strain>
    </source>
</reference>
<protein>
    <submittedName>
        <fullName evidence="3">Bifunctional UDP-4-keto-pentose/UDP-xylose synthase</fullName>
    </submittedName>
</protein>
<evidence type="ECO:0000259" key="2">
    <source>
        <dbReference type="Pfam" id="PF01370"/>
    </source>
</evidence>
<dbReference type="Proteomes" id="UP001205560">
    <property type="component" value="Unassembled WGS sequence"/>
</dbReference>
<organism evidence="3 4">
    <name type="scientific">Massilia norwichensis</name>
    <dbReference type="NCBI Taxonomy" id="1442366"/>
    <lineage>
        <taxon>Bacteria</taxon>
        <taxon>Pseudomonadati</taxon>
        <taxon>Pseudomonadota</taxon>
        <taxon>Betaproteobacteria</taxon>
        <taxon>Burkholderiales</taxon>
        <taxon>Oxalobacteraceae</taxon>
        <taxon>Telluria group</taxon>
        <taxon>Massilia</taxon>
    </lineage>
</organism>
<name>A0ABT2AA32_9BURK</name>
<sequence length="354" mass="40415">MKKVLILGVNGFIGHHLSKRILETTDWEVYGMDMNCERITELLDHPRMHFFEGDITINKEWVEYHVKKCDVILPLVAIATPSTYVQQPLRVFELDFEANLPIVRAAARYKKHLVFPSTSEVYGMCHDEEFDPENSELVYGPINKPRWIYACSKQLMDRVIWGYGMEGLNFTLFRPFNWVGAGLDSIHTPKEGSSRVLTQFLGHIVRGEPIQLVDGGAQKRSFTYVDDGIEALMKIIENKDGAASGKIYNIGNPSNNYSIRELAHMMLELAAEYPEYRDTAKEVKLVDTSSGAYYGTGYQDVQNRVPKIENTIAELGWAPQVNMRDALAKIFDSYKDKLVDAKDLIPERRQQQRG</sequence>
<evidence type="ECO:0000313" key="3">
    <source>
        <dbReference type="EMBL" id="MCS0591022.1"/>
    </source>
</evidence>
<dbReference type="PANTHER" id="PTHR43245:SF13">
    <property type="entry name" value="UDP-D-APIOSE_UDP-D-XYLOSE SYNTHASE 2"/>
    <property type="match status" value="1"/>
</dbReference>
<dbReference type="SUPFAM" id="SSF51735">
    <property type="entry name" value="NAD(P)-binding Rossmann-fold domains"/>
    <property type="match status" value="1"/>
</dbReference>
<proteinExistence type="predicted"/>
<dbReference type="CDD" id="cd05257">
    <property type="entry name" value="Arna_like_SDR_e"/>
    <property type="match status" value="1"/>
</dbReference>
<dbReference type="InterPro" id="IPR050177">
    <property type="entry name" value="Lipid_A_modif_metabolic_enz"/>
</dbReference>
<feature type="domain" description="NAD-dependent epimerase/dehydratase" evidence="2">
    <location>
        <begin position="4"/>
        <end position="251"/>
    </location>
</feature>
<dbReference type="Gene3D" id="3.40.50.720">
    <property type="entry name" value="NAD(P)-binding Rossmann-like Domain"/>
    <property type="match status" value="1"/>
</dbReference>
<accession>A0ABT2AA32</accession>
<keyword evidence="4" id="KW-1185">Reference proteome</keyword>
<comment type="caution">
    <text evidence="3">The sequence shown here is derived from an EMBL/GenBank/DDBJ whole genome shotgun (WGS) entry which is preliminary data.</text>
</comment>
<evidence type="ECO:0000313" key="4">
    <source>
        <dbReference type="Proteomes" id="UP001205560"/>
    </source>
</evidence>